<accession>A0A9W8YGD1</accession>
<gene>
    <name evidence="1" type="ORF">N0V83_000059</name>
</gene>
<dbReference type="Proteomes" id="UP001140560">
    <property type="component" value="Unassembled WGS sequence"/>
</dbReference>
<evidence type="ECO:0000313" key="2">
    <source>
        <dbReference type="Proteomes" id="UP001140560"/>
    </source>
</evidence>
<organism evidence="1 2">
    <name type="scientific">Neocucurbitaria cava</name>
    <dbReference type="NCBI Taxonomy" id="798079"/>
    <lineage>
        <taxon>Eukaryota</taxon>
        <taxon>Fungi</taxon>
        <taxon>Dikarya</taxon>
        <taxon>Ascomycota</taxon>
        <taxon>Pezizomycotina</taxon>
        <taxon>Dothideomycetes</taxon>
        <taxon>Pleosporomycetidae</taxon>
        <taxon>Pleosporales</taxon>
        <taxon>Pleosporineae</taxon>
        <taxon>Cucurbitariaceae</taxon>
        <taxon>Neocucurbitaria</taxon>
    </lineage>
</organism>
<reference evidence="1" key="1">
    <citation type="submission" date="2022-10" db="EMBL/GenBank/DDBJ databases">
        <title>Tapping the CABI collections for fungal endophytes: first genome assemblies for Collariella, Neodidymelliopsis, Ascochyta clinopodiicola, Didymella pomorum, Didymosphaeria variabile, Neocosmospora piperis and Neocucurbitaria cava.</title>
        <authorList>
            <person name="Hill R."/>
        </authorList>
    </citation>
    <scope>NUCLEOTIDE SEQUENCE</scope>
    <source>
        <strain evidence="1">IMI 356814</strain>
    </source>
</reference>
<dbReference type="EMBL" id="JAPEUY010000001">
    <property type="protein sequence ID" value="KAJ4377236.1"/>
    <property type="molecule type" value="Genomic_DNA"/>
</dbReference>
<comment type="caution">
    <text evidence="1">The sequence shown here is derived from an EMBL/GenBank/DDBJ whole genome shotgun (WGS) entry which is preliminary data.</text>
</comment>
<name>A0A9W8YGD1_9PLEO</name>
<sequence length="77" mass="8191">MSLDPSEEILYNPHAALLNAQPDASYNTSDNIDVDKFLADLGYHDTTFDGHGIDFDPAQPVDPALSMSVALGVDGSP</sequence>
<protein>
    <submittedName>
        <fullName evidence="1">Uncharacterized protein</fullName>
    </submittedName>
</protein>
<dbReference type="AlphaFoldDB" id="A0A9W8YGD1"/>
<evidence type="ECO:0000313" key="1">
    <source>
        <dbReference type="EMBL" id="KAJ4377236.1"/>
    </source>
</evidence>
<proteinExistence type="predicted"/>
<keyword evidence="2" id="KW-1185">Reference proteome</keyword>